<evidence type="ECO:0000259" key="3">
    <source>
        <dbReference type="PROSITE" id="PS50983"/>
    </source>
</evidence>
<evidence type="ECO:0000313" key="5">
    <source>
        <dbReference type="Proteomes" id="UP000273044"/>
    </source>
</evidence>
<dbReference type="Pfam" id="PF01497">
    <property type="entry name" value="Peripla_BP_2"/>
    <property type="match status" value="1"/>
</dbReference>
<dbReference type="Gene3D" id="3.40.50.1980">
    <property type="entry name" value="Nitrogenase molybdenum iron protein domain"/>
    <property type="match status" value="2"/>
</dbReference>
<dbReference type="RefSeq" id="WP_061787620.1">
    <property type="nucleotide sequence ID" value="NZ_CAUVFS010000007.1"/>
</dbReference>
<accession>A0A3S4Y0F1</accession>
<dbReference type="InterPro" id="IPR002491">
    <property type="entry name" value="ABC_transptr_periplasmic_BD"/>
</dbReference>
<proteinExistence type="inferred from homology"/>
<dbReference type="Proteomes" id="UP000273044">
    <property type="component" value="Chromosome"/>
</dbReference>
<name>A0A3S4Y0F1_9ACTN</name>
<feature type="domain" description="Fe/B12 periplasmic-binding" evidence="3">
    <location>
        <begin position="62"/>
        <end position="349"/>
    </location>
</feature>
<reference evidence="4 5" key="1">
    <citation type="submission" date="2018-12" db="EMBL/GenBank/DDBJ databases">
        <authorList>
            <consortium name="Pathogen Informatics"/>
        </authorList>
    </citation>
    <scope>NUCLEOTIDE SEQUENCE [LARGE SCALE GENOMIC DNA]</scope>
    <source>
        <strain evidence="4 5">NCTC12967</strain>
    </source>
</reference>
<sequence>MPTSRVSRKPHLTLAALSAAALLVAACSSGSPSPQASTSGSGPVTLTNCGTEVTYPKQASRIVATSNSANIGTLIRIGAVQNLAAVSLQKGNDEVLSALYSPGIENVPRLQNPISMESIVSTEPDLLIGSYSGLFSGSSGVTPEAAAEQNIPTYVISDSCRQDPAAGSSSKLGTMDPWDAVRTDIQNYGALTGRTAEATEALTEFNTQLAELQQAPAPTKKPRILLFDSGTNELYTSGRNGPPQGIIDAAGGVNVFENQDTTWFKASWESVAETQPDVIVVLDYRKGDADEIKNKLETIRTQPALANLDVVKQNRIIVLPLVLFTSGYPNLEAAVQIRKGLEQMGMAPESPVKGKLPESLGYGVLKS</sequence>
<evidence type="ECO:0000256" key="2">
    <source>
        <dbReference type="SAM" id="SignalP"/>
    </source>
</evidence>
<keyword evidence="5" id="KW-1185">Reference proteome</keyword>
<dbReference type="PANTHER" id="PTHR30535">
    <property type="entry name" value="VITAMIN B12-BINDING PROTEIN"/>
    <property type="match status" value="1"/>
</dbReference>
<dbReference type="SUPFAM" id="SSF53807">
    <property type="entry name" value="Helical backbone' metal receptor"/>
    <property type="match status" value="1"/>
</dbReference>
<comment type="similarity">
    <text evidence="1">Belongs to the bacterial solute-binding protein 8 family.</text>
</comment>
<evidence type="ECO:0000256" key="1">
    <source>
        <dbReference type="ARBA" id="ARBA00008814"/>
    </source>
</evidence>
<feature type="chain" id="PRO_5018536214" evidence="2">
    <location>
        <begin position="37"/>
        <end position="367"/>
    </location>
</feature>
<gene>
    <name evidence="4" type="ORF">NCTC12967_02764</name>
</gene>
<evidence type="ECO:0000313" key="4">
    <source>
        <dbReference type="EMBL" id="VEH71442.1"/>
    </source>
</evidence>
<dbReference type="InterPro" id="IPR050902">
    <property type="entry name" value="ABC_Transporter_SBP"/>
</dbReference>
<feature type="signal peptide" evidence="2">
    <location>
        <begin position="1"/>
        <end position="36"/>
    </location>
</feature>
<organism evidence="4 5">
    <name type="scientific">Arachnia propionica</name>
    <dbReference type="NCBI Taxonomy" id="1750"/>
    <lineage>
        <taxon>Bacteria</taxon>
        <taxon>Bacillati</taxon>
        <taxon>Actinomycetota</taxon>
        <taxon>Actinomycetes</taxon>
        <taxon>Propionibacteriales</taxon>
        <taxon>Propionibacteriaceae</taxon>
        <taxon>Arachnia</taxon>
    </lineage>
</organism>
<dbReference type="EMBL" id="LR134406">
    <property type="protein sequence ID" value="VEH71442.1"/>
    <property type="molecule type" value="Genomic_DNA"/>
</dbReference>
<dbReference type="GeneID" id="64408184"/>
<protein>
    <submittedName>
        <fullName evidence="4">Corrinoid ABC transporter substrate-binding protein</fullName>
    </submittedName>
</protein>
<dbReference type="PROSITE" id="PS50983">
    <property type="entry name" value="FE_B12_PBP"/>
    <property type="match status" value="1"/>
</dbReference>
<dbReference type="PROSITE" id="PS51257">
    <property type="entry name" value="PROKAR_LIPOPROTEIN"/>
    <property type="match status" value="1"/>
</dbReference>
<dbReference type="PANTHER" id="PTHR30535:SF7">
    <property type="entry name" value="IRON(III) DICITRATE-BINDING PROTEIN"/>
    <property type="match status" value="1"/>
</dbReference>
<dbReference type="AlphaFoldDB" id="A0A3S4Y0F1"/>
<keyword evidence="2" id="KW-0732">Signal</keyword>